<dbReference type="CDD" id="cd04301">
    <property type="entry name" value="NAT_SF"/>
    <property type="match status" value="1"/>
</dbReference>
<dbReference type="RefSeq" id="WP_077806342.1">
    <property type="nucleotide sequence ID" value="NZ_BJXS01000009.1"/>
</dbReference>
<dbReference type="PANTHER" id="PTHR43138:SF1">
    <property type="entry name" value="N-ACETYLTRANSFERASE ACA1"/>
    <property type="match status" value="1"/>
</dbReference>
<evidence type="ECO:0000313" key="2">
    <source>
        <dbReference type="Proteomes" id="UP000188604"/>
    </source>
</evidence>
<dbReference type="SUPFAM" id="SSF55729">
    <property type="entry name" value="Acyl-CoA N-acyltransferases (Nat)"/>
    <property type="match status" value="1"/>
</dbReference>
<dbReference type="Proteomes" id="UP000188604">
    <property type="component" value="Chromosome"/>
</dbReference>
<keyword evidence="1" id="KW-0808">Transferase</keyword>
<dbReference type="InterPro" id="IPR052742">
    <property type="entry name" value="Mito_N-acetyltransferase"/>
</dbReference>
<dbReference type="AlphaFoldDB" id="A0A1U9KNH9"/>
<protein>
    <submittedName>
        <fullName evidence="1">Acetyltransferase</fullName>
    </submittedName>
</protein>
<dbReference type="PANTHER" id="PTHR43138">
    <property type="entry name" value="ACETYLTRANSFERASE, GNAT FAMILY"/>
    <property type="match status" value="1"/>
</dbReference>
<dbReference type="KEGG" id="nch:A0U93_04775"/>
<dbReference type="PROSITE" id="PS51186">
    <property type="entry name" value="GNAT"/>
    <property type="match status" value="1"/>
</dbReference>
<keyword evidence="2" id="KW-1185">Reference proteome</keyword>
<dbReference type="GO" id="GO:0016747">
    <property type="term" value="F:acyltransferase activity, transferring groups other than amino-acyl groups"/>
    <property type="evidence" value="ECO:0007669"/>
    <property type="project" value="InterPro"/>
</dbReference>
<sequence>MLIRPATDDDDDAIAGILMPIIAAGETYALPRDMTRAEALAYWRSPSHHVHVAEGPEGIVGTCYIRANQSGGGHHVANAAFAVRQGSKGVGRQLCAHALDIARQLGFSAMQFNFVVSTNTRAIALWQSFGFAIVGTLPGAFRHPAQGLVDAYVMFRAL</sequence>
<organism evidence="1 2">
    <name type="scientific">Neoasaia chiangmaiensis</name>
    <dbReference type="NCBI Taxonomy" id="320497"/>
    <lineage>
        <taxon>Bacteria</taxon>
        <taxon>Pseudomonadati</taxon>
        <taxon>Pseudomonadota</taxon>
        <taxon>Alphaproteobacteria</taxon>
        <taxon>Acetobacterales</taxon>
        <taxon>Acetobacteraceae</taxon>
        <taxon>Neoasaia</taxon>
    </lineage>
</organism>
<dbReference type="InterPro" id="IPR016181">
    <property type="entry name" value="Acyl_CoA_acyltransferase"/>
</dbReference>
<dbReference type="Pfam" id="PF00583">
    <property type="entry name" value="Acetyltransf_1"/>
    <property type="match status" value="1"/>
</dbReference>
<dbReference type="STRING" id="320497.A0U93_04775"/>
<proteinExistence type="predicted"/>
<dbReference type="InterPro" id="IPR000182">
    <property type="entry name" value="GNAT_dom"/>
</dbReference>
<dbReference type="Gene3D" id="3.40.630.30">
    <property type="match status" value="1"/>
</dbReference>
<gene>
    <name evidence="1" type="ORF">A0U93_04775</name>
</gene>
<accession>A0A1U9KNH9</accession>
<dbReference type="EMBL" id="CP014691">
    <property type="protein sequence ID" value="AQS87364.1"/>
    <property type="molecule type" value="Genomic_DNA"/>
</dbReference>
<evidence type="ECO:0000313" key="1">
    <source>
        <dbReference type="EMBL" id="AQS87364.1"/>
    </source>
</evidence>
<name>A0A1U9KNH9_9PROT</name>
<dbReference type="OrthoDB" id="9788300at2"/>
<reference evidence="1 2" key="1">
    <citation type="submission" date="2016-03" db="EMBL/GenBank/DDBJ databases">
        <title>Acetic acid bacteria sequencing.</title>
        <authorList>
            <person name="Brandt J."/>
            <person name="Jakob F."/>
            <person name="Vogel R.F."/>
        </authorList>
    </citation>
    <scope>NUCLEOTIDE SEQUENCE [LARGE SCALE GENOMIC DNA]</scope>
    <source>
        <strain evidence="1 2">NBRC 101099</strain>
    </source>
</reference>